<dbReference type="EMBL" id="JBAJEX010000001">
    <property type="protein sequence ID" value="MEO1766061.1"/>
    <property type="molecule type" value="Genomic_DNA"/>
</dbReference>
<keyword evidence="3" id="KW-1185">Reference proteome</keyword>
<gene>
    <name evidence="2" type="ORF">V6E02_02385</name>
</gene>
<proteinExistence type="predicted"/>
<dbReference type="PANTHER" id="PTHR38690">
    <property type="entry name" value="PROTEASE-RELATED"/>
    <property type="match status" value="1"/>
</dbReference>
<protein>
    <submittedName>
        <fullName evidence="2">YhdP family protein</fullName>
    </submittedName>
</protein>
<name>A0ABV0EC19_9BURK</name>
<dbReference type="InterPro" id="IPR025263">
    <property type="entry name" value="YhdP_central"/>
</dbReference>
<evidence type="ECO:0000313" key="2">
    <source>
        <dbReference type="EMBL" id="MEO1766061.1"/>
    </source>
</evidence>
<evidence type="ECO:0000259" key="1">
    <source>
        <dbReference type="Pfam" id="PF13116"/>
    </source>
</evidence>
<comment type="caution">
    <text evidence="2">The sequence shown here is derived from an EMBL/GenBank/DDBJ whole genome shotgun (WGS) entry which is preliminary data.</text>
</comment>
<dbReference type="NCBIfam" id="TIGR02099">
    <property type="entry name" value="YhdP family protein"/>
    <property type="match status" value="1"/>
</dbReference>
<reference evidence="2 3" key="1">
    <citation type="submission" date="2024-02" db="EMBL/GenBank/DDBJ databases">
        <title>New thermophilic sulfur-oxidizing bacteria from a hot springs of the Uzon caldera (Kamchatka, Russia).</title>
        <authorList>
            <person name="Dukat A.M."/>
            <person name="Elcheninov A.G."/>
            <person name="Frolov E.N."/>
        </authorList>
    </citation>
    <scope>NUCLEOTIDE SEQUENCE [LARGE SCALE GENOMIC DNA]</scope>
    <source>
        <strain evidence="2 3">AK1</strain>
    </source>
</reference>
<evidence type="ECO:0000313" key="3">
    <source>
        <dbReference type="Proteomes" id="UP001482231"/>
    </source>
</evidence>
<dbReference type="Proteomes" id="UP001482231">
    <property type="component" value="Unassembled WGS sequence"/>
</dbReference>
<accession>A0ABV0EC19</accession>
<dbReference type="PANTHER" id="PTHR38690:SF1">
    <property type="entry name" value="PROTEASE"/>
    <property type="match status" value="1"/>
</dbReference>
<dbReference type="Pfam" id="PF13116">
    <property type="entry name" value="YhdP"/>
    <property type="match status" value="1"/>
</dbReference>
<dbReference type="RefSeq" id="WP_347306754.1">
    <property type="nucleotide sequence ID" value="NZ_JBAJEX010000001.1"/>
</dbReference>
<feature type="domain" description="YhdP central" evidence="1">
    <location>
        <begin position="1"/>
        <end position="1254"/>
    </location>
</feature>
<organism evidence="2 3">
    <name type="scientific">Thiobacter aerophilum</name>
    <dbReference type="NCBI Taxonomy" id="3121275"/>
    <lineage>
        <taxon>Bacteria</taxon>
        <taxon>Pseudomonadati</taxon>
        <taxon>Pseudomonadota</taxon>
        <taxon>Betaproteobacteria</taxon>
        <taxon>Burkholderiales</taxon>
        <taxon>Thiobacteraceae</taxon>
        <taxon>Thiobacter</taxon>
    </lineage>
</organism>
<dbReference type="InterPro" id="IPR011836">
    <property type="entry name" value="YhdP"/>
</dbReference>
<sequence length="1272" mass="137576">MKAFSIKAAGWAWRLLVAAGLLVTVLAAGMVLALRYWVLPDLGRYREDLAGALSRAAGQPIRISGLEGDWQGLWPRLTLLGVTVLDVQGKPALTLERVDTQLSWQTLLAGELRLKRLELDAPSLTIRREPDGLIYVSGIPVNRPGARAGLADWILRQGEIRIRHARIEWEDRLRDAPPLVFEDVGLRLDNEPLLARHRFGLVARPPASLASQLDLRGDLRGRSFDDLTAWRGTLYARVPATDLAAWAHWLTFPYPVREGKGGVQAWIDIDHGRITGVTADLHLGAVRTRLAQALPELDLASLRGRIVWRDLVAGFELQARGLAAEGPGLRLPAASLSLRYEAARGRQPEKGRLQAEGVALEPLRGLAMHLPLSATQRATLEEVAPRGLLRQLTLTWEGPLEAPARYSAKASFSELGIEPWRKLPGFSNLTGSLDVDEKGGTLQITGRNSAFHLPLVMRNPVGFDTLEAAASWRVRDGRIHLALSRAAFANADAAGAVSGSYESVPDGPGWVDLTGGLTRANARAVHLYLPRVVGQDTHDWLRDALLAGQLSDVKMRIRGDLAKFPFAGEGDGLFQVTGRAQGVRLAYAPGWPQAENISGSLEFRGSHMEMVASQALISNVRLPRVKAVIPDLSAPEEILQLEGEAEGATADVLRFIQESPLAAWMDHFLDHASAEGGGRLALRLTLPLRASQRLRLTGNYQFFNNTLRLSPELPLFRQLNGRLDFTEKSLTAPRLTLETLGGPASLSLTTLGDGTLRVTASGRLTADGVRAFLPAPLDTAVQGGTGWSLSLALRDHLANLNLASDLVGLECALPAPLSKRAAEALPLRIERRALDAKQDALSLVLDQVVSAQVVRRLEDGEMRVLKGTVRLGGRAAPAPVHPGVWVDGELPALDVDAWRAALDGASGDALPLAGVHLRVAALDFLGRRFKRVHLNAWSQGSQWQATVDGDELEGAASWRSHDGGRLMARLKRLVVPDPLPERRVAPAGGRDVDLPGLDVVVEELNLAHLELGRLELEAVKRGQDWRIEKFRLANSDAVLGGTGSWQSWLAQPATRLGMELEVKDVGRLLARMGHPDRIRRGTARVKGELAWRGGPASFNLATLSGTLKLEAHSGQFLKIEPGLGKLLGLLSLQSLPRRLTLDFRDVFSEGFAFDNIAGTSSISDGVLTTQDFVMQGPAALVTISGSTDLVRETQNLRIRIVPSLGEGVAVAGAFLGGPVVGVTALLLQKLLKDPVGQLIAYEYQVSGTWDDPQVVKLGQVPAKEAVGGEARP</sequence>